<dbReference type="CDD" id="cd00063">
    <property type="entry name" value="FN3"/>
    <property type="match status" value="1"/>
</dbReference>
<dbReference type="Proteomes" id="UP000261540">
    <property type="component" value="Unplaced"/>
</dbReference>
<evidence type="ECO:0000256" key="1">
    <source>
        <dbReference type="ARBA" id="ARBA00022614"/>
    </source>
</evidence>
<evidence type="ECO:0000313" key="10">
    <source>
        <dbReference type="Proteomes" id="UP000261540"/>
    </source>
</evidence>
<evidence type="ECO:0000256" key="3">
    <source>
        <dbReference type="ARBA" id="ARBA00022737"/>
    </source>
</evidence>
<dbReference type="Gene3D" id="2.60.40.10">
    <property type="entry name" value="Immunoglobulins"/>
    <property type="match status" value="1"/>
</dbReference>
<dbReference type="PROSITE" id="PS00022">
    <property type="entry name" value="EGF_1"/>
    <property type="match status" value="1"/>
</dbReference>
<evidence type="ECO:0000313" key="9">
    <source>
        <dbReference type="Ensembl" id="ENSPKIP00000010097.1"/>
    </source>
</evidence>
<feature type="region of interest" description="Disordered" evidence="5">
    <location>
        <begin position="384"/>
        <end position="412"/>
    </location>
</feature>
<feature type="compositionally biased region" description="Polar residues" evidence="5">
    <location>
        <begin position="395"/>
        <end position="405"/>
    </location>
</feature>
<keyword evidence="10" id="KW-1185">Reference proteome</keyword>
<dbReference type="InterPro" id="IPR003591">
    <property type="entry name" value="Leu-rich_rpt_typical-subtyp"/>
</dbReference>
<keyword evidence="6" id="KW-1133">Transmembrane helix</keyword>
<evidence type="ECO:0000256" key="4">
    <source>
        <dbReference type="ARBA" id="ARBA00023157"/>
    </source>
</evidence>
<accession>A0A3B3QU05</accession>
<keyword evidence="4" id="KW-1015">Disulfide bond</keyword>
<keyword evidence="1" id="KW-0433">Leucine-rich repeat</keyword>
<sequence>MDMICFWHLPFLLVLLFTQLAPALGGKCPEGCFCSDSIFCTQRQSSSVPQDLPTTTKHLYLFRNGIEALSPKEFSGLTQLVMLDLSQNKLSELPDQAFKPLASLRNLDLSSNQITHITQDSFSGLVLLERLYLYSNRIQSIHPAAFQDLEQLLELKLQENLLTSVPELRLPMLLLLDLSFNHIPLGATHLNTPHLESLKLAGMGLSSLDKEFLGGLTNLRELDLSKNQLSTVPQAVSAARDLTGLSLASNPLTQLLREDLQELNALKELDVSGLKLQGFPQGFPELFPHLVQLTAAENPFNCVCSLSWLPGWLKAQDVILKHPGETRCHFPPRNAGKELHRLEHTDFGCPVTTPAASVTSSTSEVLPSTSQPVTMPAIPLAGLTNGPFTEKDNKALSSAETSSSKDMVETTDEPLCSDGDICRVDQQSSLECDCPPGALGPCCMNEEALPAPEETTANPEPDVIPREVTATTIQLDLQRYVAMRPYIQGVRITYRNLSGPDRRPVQLNFPTSYLKYTLRGLRPNSTYSICVSPHGEPSEGDARSCTEACTSGAPQSVLSEQQAEKGHLTTVLGATLAALLVLLLVAVIAGTICHLQRRRGKGQGDPDLGESLPLELGGVKACVDNGELLQKQPENSASLGPSIRDYEGPLSLGQCPGNNNTATLKPSYF</sequence>
<dbReference type="InterPro" id="IPR032675">
    <property type="entry name" value="LRR_dom_sf"/>
</dbReference>
<feature type="domain" description="Fibronectin type-III" evidence="8">
    <location>
        <begin position="458"/>
        <end position="553"/>
    </location>
</feature>
<dbReference type="InterPro" id="IPR003961">
    <property type="entry name" value="FN3_dom"/>
</dbReference>
<dbReference type="InterPro" id="IPR036116">
    <property type="entry name" value="FN3_sf"/>
</dbReference>
<protein>
    <submittedName>
        <fullName evidence="9">Vasorin</fullName>
    </submittedName>
</protein>
<keyword evidence="6" id="KW-0472">Membrane</keyword>
<evidence type="ECO:0000256" key="6">
    <source>
        <dbReference type="SAM" id="Phobius"/>
    </source>
</evidence>
<organism evidence="9 10">
    <name type="scientific">Paramormyrops kingsleyae</name>
    <dbReference type="NCBI Taxonomy" id="1676925"/>
    <lineage>
        <taxon>Eukaryota</taxon>
        <taxon>Metazoa</taxon>
        <taxon>Chordata</taxon>
        <taxon>Craniata</taxon>
        <taxon>Vertebrata</taxon>
        <taxon>Euteleostomi</taxon>
        <taxon>Actinopterygii</taxon>
        <taxon>Neopterygii</taxon>
        <taxon>Teleostei</taxon>
        <taxon>Osteoglossocephala</taxon>
        <taxon>Osteoglossomorpha</taxon>
        <taxon>Osteoglossiformes</taxon>
        <taxon>Mormyridae</taxon>
        <taxon>Paramormyrops</taxon>
    </lineage>
</organism>
<dbReference type="Ensembl" id="ENSPKIT00000034217.1">
    <property type="protein sequence ID" value="ENSPKIP00000010097.1"/>
    <property type="gene ID" value="ENSPKIG00000024948.1"/>
</dbReference>
<reference evidence="9" key="1">
    <citation type="submission" date="2025-08" db="UniProtKB">
        <authorList>
            <consortium name="Ensembl"/>
        </authorList>
    </citation>
    <scope>IDENTIFICATION</scope>
</reference>
<evidence type="ECO:0000256" key="7">
    <source>
        <dbReference type="SAM" id="SignalP"/>
    </source>
</evidence>
<keyword evidence="2 7" id="KW-0732">Signal</keyword>
<dbReference type="SMART" id="SM00013">
    <property type="entry name" value="LRRNT"/>
    <property type="match status" value="1"/>
</dbReference>
<dbReference type="Gene3D" id="3.80.10.10">
    <property type="entry name" value="Ribonuclease Inhibitor"/>
    <property type="match status" value="3"/>
</dbReference>
<dbReference type="InterPro" id="IPR013783">
    <property type="entry name" value="Ig-like_fold"/>
</dbReference>
<dbReference type="STRING" id="1676925.ENSPKIP00000010097"/>
<dbReference type="GeneTree" id="ENSGT00940000159318"/>
<dbReference type="SMART" id="SM00082">
    <property type="entry name" value="LRRCT"/>
    <property type="match status" value="1"/>
</dbReference>
<name>A0A3B3QU05_9TELE</name>
<dbReference type="InterPro" id="IPR000372">
    <property type="entry name" value="LRRNT"/>
</dbReference>
<dbReference type="InterPro" id="IPR001611">
    <property type="entry name" value="Leu-rich_rpt"/>
</dbReference>
<dbReference type="OrthoDB" id="676979at2759"/>
<dbReference type="SUPFAM" id="SSF52058">
    <property type="entry name" value="L domain-like"/>
    <property type="match status" value="1"/>
</dbReference>
<feature type="transmembrane region" description="Helical" evidence="6">
    <location>
        <begin position="571"/>
        <end position="593"/>
    </location>
</feature>
<dbReference type="AlphaFoldDB" id="A0A3B3QU05"/>
<reference evidence="9" key="2">
    <citation type="submission" date="2025-09" db="UniProtKB">
        <authorList>
            <consortium name="Ensembl"/>
        </authorList>
    </citation>
    <scope>IDENTIFICATION</scope>
</reference>
<dbReference type="SUPFAM" id="SSF49265">
    <property type="entry name" value="Fibronectin type III"/>
    <property type="match status" value="1"/>
</dbReference>
<dbReference type="InterPro" id="IPR000742">
    <property type="entry name" value="EGF"/>
</dbReference>
<dbReference type="SMART" id="SM00364">
    <property type="entry name" value="LRR_BAC"/>
    <property type="match status" value="4"/>
</dbReference>
<dbReference type="PROSITE" id="PS50853">
    <property type="entry name" value="FN3"/>
    <property type="match status" value="1"/>
</dbReference>
<dbReference type="PROSITE" id="PS51450">
    <property type="entry name" value="LRR"/>
    <property type="match status" value="3"/>
</dbReference>
<keyword evidence="3" id="KW-0677">Repeat</keyword>
<dbReference type="SMART" id="SM00365">
    <property type="entry name" value="LRR_SD22"/>
    <property type="match status" value="4"/>
</dbReference>
<dbReference type="PANTHER" id="PTHR24369">
    <property type="entry name" value="ANTIGEN BSP, PUTATIVE-RELATED"/>
    <property type="match status" value="1"/>
</dbReference>
<feature type="chain" id="PRO_5017278167" evidence="7">
    <location>
        <begin position="26"/>
        <end position="669"/>
    </location>
</feature>
<feature type="signal peptide" evidence="7">
    <location>
        <begin position="1"/>
        <end position="25"/>
    </location>
</feature>
<dbReference type="SMART" id="SM00369">
    <property type="entry name" value="LRR_TYP"/>
    <property type="match status" value="5"/>
</dbReference>
<evidence type="ECO:0000256" key="5">
    <source>
        <dbReference type="SAM" id="MobiDB-lite"/>
    </source>
</evidence>
<dbReference type="InterPro" id="IPR000483">
    <property type="entry name" value="Cys-rich_flank_reg_C"/>
</dbReference>
<keyword evidence="6" id="KW-0812">Transmembrane</keyword>
<dbReference type="Pfam" id="PF13855">
    <property type="entry name" value="LRR_8"/>
    <property type="match status" value="2"/>
</dbReference>
<dbReference type="PRINTS" id="PR00019">
    <property type="entry name" value="LEURICHRPT"/>
</dbReference>
<proteinExistence type="predicted"/>
<dbReference type="GO" id="GO:0005886">
    <property type="term" value="C:plasma membrane"/>
    <property type="evidence" value="ECO:0007669"/>
    <property type="project" value="TreeGrafter"/>
</dbReference>
<dbReference type="InterPro" id="IPR050541">
    <property type="entry name" value="LRR_TM_domain-containing"/>
</dbReference>
<evidence type="ECO:0000256" key="2">
    <source>
        <dbReference type="ARBA" id="ARBA00022729"/>
    </source>
</evidence>
<dbReference type="PANTHER" id="PTHR24369:SF160">
    <property type="entry name" value="VASORIN"/>
    <property type="match status" value="1"/>
</dbReference>
<evidence type="ECO:0000259" key="8">
    <source>
        <dbReference type="PROSITE" id="PS50853"/>
    </source>
</evidence>